<evidence type="ECO:0000256" key="3">
    <source>
        <dbReference type="ARBA" id="ARBA00022727"/>
    </source>
</evidence>
<dbReference type="RefSeq" id="WP_121193091.1">
    <property type="nucleotide sequence ID" value="NZ_RBWV01000011.1"/>
</dbReference>
<dbReference type="Gene3D" id="3.30.70.3180">
    <property type="match status" value="2"/>
</dbReference>
<name>A0A420XPV1_9ACTN</name>
<dbReference type="SUPFAM" id="SSF69796">
    <property type="entry name" value="Thymidylate synthase-complementing protein Thy1"/>
    <property type="match status" value="1"/>
</dbReference>
<dbReference type="PANTHER" id="PTHR34934">
    <property type="entry name" value="FLAVIN-DEPENDENT THYMIDYLATE SYNTHASE"/>
    <property type="match status" value="1"/>
</dbReference>
<proteinExistence type="predicted"/>
<protein>
    <recommendedName>
        <fullName evidence="5">FAD-dependent thymidylate synthase</fullName>
        <ecNumber evidence="5">2.1.1.148</ecNumber>
    </recommendedName>
</protein>
<dbReference type="Proteomes" id="UP000281955">
    <property type="component" value="Unassembled WGS sequence"/>
</dbReference>
<keyword evidence="3" id="KW-0545">Nucleotide biosynthesis</keyword>
<dbReference type="NCBIfam" id="TIGR02170">
    <property type="entry name" value="thyX"/>
    <property type="match status" value="1"/>
</dbReference>
<evidence type="ECO:0000256" key="1">
    <source>
        <dbReference type="ARBA" id="ARBA00022603"/>
    </source>
</evidence>
<dbReference type="InParanoid" id="A0A420XPV1"/>
<reference evidence="6 7" key="1">
    <citation type="submission" date="2018-10" db="EMBL/GenBank/DDBJ databases">
        <title>Genomic Encyclopedia of Archaeal and Bacterial Type Strains, Phase II (KMG-II): from individual species to whole genera.</title>
        <authorList>
            <person name="Goeker M."/>
        </authorList>
    </citation>
    <scope>NUCLEOTIDE SEQUENCE [LARGE SCALE GENOMIC DNA]</scope>
    <source>
        <strain evidence="6 7">RP-AC37</strain>
    </source>
</reference>
<keyword evidence="7" id="KW-1185">Reference proteome</keyword>
<keyword evidence="1" id="KW-0489">Methyltransferase</keyword>
<dbReference type="InterPro" id="IPR036098">
    <property type="entry name" value="Thymidylate_synthase_ThyX_sf"/>
</dbReference>
<dbReference type="GO" id="GO:0050797">
    <property type="term" value="F:thymidylate synthase (FAD) activity"/>
    <property type="evidence" value="ECO:0007669"/>
    <property type="project" value="UniProtKB-UniRule"/>
</dbReference>
<keyword evidence="1" id="KW-0808">Transferase</keyword>
<gene>
    <name evidence="6" type="ORF">CLV35_1749</name>
</gene>
<dbReference type="GO" id="GO:0006231">
    <property type="term" value="P:dTMP biosynthetic process"/>
    <property type="evidence" value="ECO:0007669"/>
    <property type="project" value="UniProtKB-UniRule"/>
</dbReference>
<dbReference type="PROSITE" id="PS51331">
    <property type="entry name" value="THYX"/>
    <property type="match status" value="1"/>
</dbReference>
<dbReference type="GO" id="GO:0070402">
    <property type="term" value="F:NADPH binding"/>
    <property type="evidence" value="ECO:0007669"/>
    <property type="project" value="TreeGrafter"/>
</dbReference>
<dbReference type="Gene3D" id="6.10.140.450">
    <property type="match status" value="1"/>
</dbReference>
<dbReference type="PANTHER" id="PTHR34934:SF1">
    <property type="entry name" value="FLAVIN-DEPENDENT THYMIDYLATE SYNTHASE"/>
    <property type="match status" value="1"/>
</dbReference>
<dbReference type="FunCoup" id="A0A420XPV1">
    <property type="interactions" value="28"/>
</dbReference>
<dbReference type="InterPro" id="IPR003669">
    <property type="entry name" value="Thymidylate_synthase_ThyX"/>
</dbReference>
<organism evidence="6 7">
    <name type="scientific">Motilibacter peucedani</name>
    <dbReference type="NCBI Taxonomy" id="598650"/>
    <lineage>
        <taxon>Bacteria</taxon>
        <taxon>Bacillati</taxon>
        <taxon>Actinomycetota</taxon>
        <taxon>Actinomycetes</taxon>
        <taxon>Motilibacterales</taxon>
        <taxon>Motilibacteraceae</taxon>
        <taxon>Motilibacter</taxon>
    </lineage>
</organism>
<dbReference type="CDD" id="cd20175">
    <property type="entry name" value="ThyX"/>
    <property type="match status" value="1"/>
</dbReference>
<dbReference type="GO" id="GO:0050660">
    <property type="term" value="F:flavin adenine dinucleotide binding"/>
    <property type="evidence" value="ECO:0007669"/>
    <property type="project" value="UniProtKB-UniRule"/>
</dbReference>
<evidence type="ECO:0000313" key="7">
    <source>
        <dbReference type="Proteomes" id="UP000281955"/>
    </source>
</evidence>
<evidence type="ECO:0000256" key="2">
    <source>
        <dbReference type="ARBA" id="ARBA00022630"/>
    </source>
</evidence>
<evidence type="ECO:0000256" key="5">
    <source>
        <dbReference type="NCBIfam" id="TIGR02170"/>
    </source>
</evidence>
<accession>A0A420XPV1</accession>
<dbReference type="GO" id="GO:0032259">
    <property type="term" value="P:methylation"/>
    <property type="evidence" value="ECO:0007669"/>
    <property type="project" value="UniProtKB-KW"/>
</dbReference>
<evidence type="ECO:0000256" key="4">
    <source>
        <dbReference type="ARBA" id="ARBA00022827"/>
    </source>
</evidence>
<dbReference type="Pfam" id="PF02511">
    <property type="entry name" value="Thy1"/>
    <property type="match status" value="1"/>
</dbReference>
<dbReference type="EC" id="2.1.1.148" evidence="5"/>
<dbReference type="GO" id="GO:0004799">
    <property type="term" value="F:thymidylate synthase activity"/>
    <property type="evidence" value="ECO:0007669"/>
    <property type="project" value="TreeGrafter"/>
</dbReference>
<comment type="caution">
    <text evidence="6">The sequence shown here is derived from an EMBL/GenBank/DDBJ whole genome shotgun (WGS) entry which is preliminary data.</text>
</comment>
<keyword evidence="2" id="KW-0285">Flavoprotein</keyword>
<sequence>MRDVSPEVFLIARPQIDWAEVERYLTAVHGEAWLERVRGESAPDGERLVEFMGRMCYRSWSPGLNPNVTKVREDSTEYLRNILRSAHGSVLEHATYSFVFAGVSRVFTHELVRHRAGAAISQESLRYVRLADIPFEHPDFVRADPELLARANELIASMESFQELVVDRTGIAGEGVDFHTKKTVTSAARRYAPDGVATTIGWSVNIRALRHVIAMRTDPGAEEEIRRVFDAVATVMQRELPALLGDFVRRDDGSWVPEFSKV</sequence>
<evidence type="ECO:0000313" key="6">
    <source>
        <dbReference type="EMBL" id="RKS75290.1"/>
    </source>
</evidence>
<dbReference type="EMBL" id="RBWV01000011">
    <property type="protein sequence ID" value="RKS75290.1"/>
    <property type="molecule type" value="Genomic_DNA"/>
</dbReference>
<keyword evidence="4" id="KW-0274">FAD</keyword>
<dbReference type="AlphaFoldDB" id="A0A420XPV1"/>
<dbReference type="OrthoDB" id="9780625at2"/>